<protein>
    <submittedName>
        <fullName evidence="1">Uncharacterized protein</fullName>
    </submittedName>
</protein>
<reference evidence="1 2" key="2">
    <citation type="journal article" date="2021" name="Genomics">
        <title>High-quality reference genome for Clonorchis sinensis.</title>
        <authorList>
            <person name="Young N.D."/>
            <person name="Stroehlein A.J."/>
            <person name="Kinkar L."/>
            <person name="Wang T."/>
            <person name="Sohn W.M."/>
            <person name="Chang B.C.H."/>
            <person name="Kaur P."/>
            <person name="Weisz D."/>
            <person name="Dudchenko O."/>
            <person name="Aiden E.L."/>
            <person name="Korhonen P.K."/>
            <person name="Gasser R.B."/>
        </authorList>
    </citation>
    <scope>NUCLEOTIDE SEQUENCE [LARGE SCALE GENOMIC DNA]</scope>
    <source>
        <strain evidence="1">Cs-k2</strain>
    </source>
</reference>
<dbReference type="EMBL" id="NIRI02000005">
    <property type="protein sequence ID" value="KAG5455155.1"/>
    <property type="molecule type" value="Genomic_DNA"/>
</dbReference>
<organism evidence="1 2">
    <name type="scientific">Clonorchis sinensis</name>
    <name type="common">Chinese liver fluke</name>
    <dbReference type="NCBI Taxonomy" id="79923"/>
    <lineage>
        <taxon>Eukaryota</taxon>
        <taxon>Metazoa</taxon>
        <taxon>Spiralia</taxon>
        <taxon>Lophotrochozoa</taxon>
        <taxon>Platyhelminthes</taxon>
        <taxon>Trematoda</taxon>
        <taxon>Digenea</taxon>
        <taxon>Opisthorchiida</taxon>
        <taxon>Opisthorchiata</taxon>
        <taxon>Opisthorchiidae</taxon>
        <taxon>Clonorchis</taxon>
    </lineage>
</organism>
<keyword evidence="2" id="KW-1185">Reference proteome</keyword>
<sequence length="77" mass="9043">MLANYRDRYLSFKGSTLRLILKGIWVKVALLRWNKVTRLINGLNKPLDGLDGLKTAILDVYLKRQRNRNLQVMDNKE</sequence>
<evidence type="ECO:0000313" key="2">
    <source>
        <dbReference type="Proteomes" id="UP000286415"/>
    </source>
</evidence>
<accession>A0A8T1N2V7</accession>
<gene>
    <name evidence="1" type="ORF">CSKR_203833</name>
</gene>
<name>A0A8T1N2V7_CLOSI</name>
<proteinExistence type="predicted"/>
<comment type="caution">
    <text evidence="1">The sequence shown here is derived from an EMBL/GenBank/DDBJ whole genome shotgun (WGS) entry which is preliminary data.</text>
</comment>
<reference evidence="1 2" key="1">
    <citation type="journal article" date="2018" name="Biotechnol. Adv.">
        <title>Improved genomic resources and new bioinformatic workflow for the carcinogenic parasite Clonorchis sinensis: Biotechnological implications.</title>
        <authorList>
            <person name="Wang D."/>
            <person name="Korhonen P.K."/>
            <person name="Gasser R.B."/>
            <person name="Young N.D."/>
        </authorList>
    </citation>
    <scope>NUCLEOTIDE SEQUENCE [LARGE SCALE GENOMIC DNA]</scope>
    <source>
        <strain evidence="1">Cs-k2</strain>
    </source>
</reference>
<evidence type="ECO:0000313" key="1">
    <source>
        <dbReference type="EMBL" id="KAG5455155.1"/>
    </source>
</evidence>
<dbReference type="AlphaFoldDB" id="A0A8T1N2V7"/>
<feature type="non-terminal residue" evidence="1">
    <location>
        <position position="77"/>
    </location>
</feature>
<dbReference type="Proteomes" id="UP000286415">
    <property type="component" value="Unassembled WGS sequence"/>
</dbReference>